<comment type="function">
    <text evidence="10">Catalyzes the transfer of pyrophosphate from adenosine triphosphate (ATP) to 6-hydroxymethyl-7,8-dihydropterin, an enzymatic step in folate biosynthesis pathway.</text>
</comment>
<evidence type="ECO:0000256" key="11">
    <source>
        <dbReference type="ARBA" id="ARBA00029766"/>
    </source>
</evidence>
<evidence type="ECO:0000259" key="14">
    <source>
        <dbReference type="PROSITE" id="PS00794"/>
    </source>
</evidence>
<dbReference type="NCBIfam" id="TIGR01498">
    <property type="entry name" value="folK"/>
    <property type="match status" value="1"/>
</dbReference>
<dbReference type="GO" id="GO:0046656">
    <property type="term" value="P:folic acid biosynthetic process"/>
    <property type="evidence" value="ECO:0007669"/>
    <property type="project" value="UniProtKB-KW"/>
</dbReference>
<dbReference type="Pfam" id="PF01288">
    <property type="entry name" value="HPPK"/>
    <property type="match status" value="1"/>
</dbReference>
<reference evidence="15 16" key="1">
    <citation type="submission" date="2018-10" db="EMBL/GenBank/DDBJ databases">
        <title>Genomic Encyclopedia of Archaeal and Bacterial Type Strains, Phase II (KMG-II): from individual species to whole genera.</title>
        <authorList>
            <person name="Goeker M."/>
        </authorList>
    </citation>
    <scope>NUCLEOTIDE SEQUENCE [LARGE SCALE GENOMIC DNA]</scope>
    <source>
        <strain evidence="15 16">DSM 235</strain>
    </source>
</reference>
<evidence type="ECO:0000256" key="3">
    <source>
        <dbReference type="ARBA" id="ARBA00013253"/>
    </source>
</evidence>
<dbReference type="Gene3D" id="3.30.70.560">
    <property type="entry name" value="7,8-Dihydro-6-hydroxymethylpterin-pyrophosphokinase HPPK"/>
    <property type="match status" value="1"/>
</dbReference>
<dbReference type="InterPro" id="IPR000550">
    <property type="entry name" value="Hppk"/>
</dbReference>
<comment type="similarity">
    <text evidence="2">Belongs to the HPPK family.</text>
</comment>
<keyword evidence="16" id="KW-1185">Reference proteome</keyword>
<dbReference type="Proteomes" id="UP000274556">
    <property type="component" value="Unassembled WGS sequence"/>
</dbReference>
<protein>
    <recommendedName>
        <fullName evidence="4">2-amino-4-hydroxy-6-hydroxymethyldihydropteridine pyrophosphokinase</fullName>
        <ecNumber evidence="3">2.7.6.3</ecNumber>
    </recommendedName>
    <alternativeName>
        <fullName evidence="11">6-hydroxymethyl-7,8-dihydropterin pyrophosphokinase</fullName>
    </alternativeName>
    <alternativeName>
        <fullName evidence="12">7,8-dihydro-6-hydroxymethylpterin-pyrophosphokinase</fullName>
    </alternativeName>
</protein>
<gene>
    <name evidence="15" type="ORF">BDD21_1013</name>
</gene>
<evidence type="ECO:0000256" key="1">
    <source>
        <dbReference type="ARBA" id="ARBA00005051"/>
    </source>
</evidence>
<keyword evidence="6" id="KW-0547">Nucleotide-binding</keyword>
<evidence type="ECO:0000313" key="16">
    <source>
        <dbReference type="Proteomes" id="UP000274556"/>
    </source>
</evidence>
<evidence type="ECO:0000256" key="6">
    <source>
        <dbReference type="ARBA" id="ARBA00022741"/>
    </source>
</evidence>
<dbReference type="SUPFAM" id="SSF55083">
    <property type="entry name" value="6-hydroxymethyl-7,8-dihydropterin pyrophosphokinase, HPPK"/>
    <property type="match status" value="1"/>
</dbReference>
<dbReference type="GO" id="GO:0003848">
    <property type="term" value="F:2-amino-4-hydroxy-6-hydroxymethyldihydropteridine diphosphokinase activity"/>
    <property type="evidence" value="ECO:0007669"/>
    <property type="project" value="UniProtKB-EC"/>
</dbReference>
<organism evidence="15 16">
    <name type="scientific">Thiocapsa rosea</name>
    <dbReference type="NCBI Taxonomy" id="69360"/>
    <lineage>
        <taxon>Bacteria</taxon>
        <taxon>Pseudomonadati</taxon>
        <taxon>Pseudomonadota</taxon>
        <taxon>Gammaproteobacteria</taxon>
        <taxon>Chromatiales</taxon>
        <taxon>Chromatiaceae</taxon>
        <taxon>Thiocapsa</taxon>
    </lineage>
</organism>
<dbReference type="EC" id="2.7.6.3" evidence="3"/>
<accession>A0A495V2W2</accession>
<dbReference type="InterPro" id="IPR035907">
    <property type="entry name" value="Hppk_sf"/>
</dbReference>
<dbReference type="AlphaFoldDB" id="A0A495V2W2"/>
<evidence type="ECO:0000256" key="10">
    <source>
        <dbReference type="ARBA" id="ARBA00029409"/>
    </source>
</evidence>
<keyword evidence="5" id="KW-0808">Transferase</keyword>
<comment type="pathway">
    <text evidence="1">Cofactor biosynthesis; tetrahydrofolate biosynthesis; 2-amino-4-hydroxy-6-hydroxymethyl-7,8-dihydropteridine diphosphate from 7,8-dihydroneopterin triphosphate: step 4/4.</text>
</comment>
<feature type="region of interest" description="Disordered" evidence="13">
    <location>
        <begin position="188"/>
        <end position="220"/>
    </location>
</feature>
<evidence type="ECO:0000313" key="15">
    <source>
        <dbReference type="EMBL" id="RKT43659.1"/>
    </source>
</evidence>
<dbReference type="PANTHER" id="PTHR43071:SF1">
    <property type="entry name" value="2-AMINO-4-HYDROXY-6-HYDROXYMETHYLDIHYDROPTERIDINE PYROPHOSPHOKINASE"/>
    <property type="match status" value="1"/>
</dbReference>
<keyword evidence="8" id="KW-0067">ATP-binding</keyword>
<dbReference type="PANTHER" id="PTHR43071">
    <property type="entry name" value="2-AMINO-4-HYDROXY-6-HYDROXYMETHYLDIHYDROPTERIDINE PYROPHOSPHOKINASE"/>
    <property type="match status" value="1"/>
</dbReference>
<evidence type="ECO:0000256" key="5">
    <source>
        <dbReference type="ARBA" id="ARBA00022679"/>
    </source>
</evidence>
<comment type="caution">
    <text evidence="15">The sequence shown here is derived from an EMBL/GenBank/DDBJ whole genome shotgun (WGS) entry which is preliminary data.</text>
</comment>
<dbReference type="GO" id="GO:0005524">
    <property type="term" value="F:ATP binding"/>
    <property type="evidence" value="ECO:0007669"/>
    <property type="project" value="UniProtKB-KW"/>
</dbReference>
<dbReference type="GO" id="GO:0016301">
    <property type="term" value="F:kinase activity"/>
    <property type="evidence" value="ECO:0007669"/>
    <property type="project" value="UniProtKB-KW"/>
</dbReference>
<evidence type="ECO:0000256" key="4">
    <source>
        <dbReference type="ARBA" id="ARBA00016218"/>
    </source>
</evidence>
<sequence length="220" mass="23558">MPGAVFFSDAFEAATMTLIDSSPGRLALGVPVAVWIGLGSNLQEPERQVRAALGELAALPESRLQAASRLYRTAPVGPPGQPDYINAAARLETRLPPRALLAELHRIELAHGRRRDGTRWGPRILDLDILIYGDARIDEPGLTIPHPEMARRAFVLVPLADVAPPDLAVPGVGILAEMLERCERDGVEPLGDRAAGTNASSIGSGTAGQRDERRKNNGVM</sequence>
<evidence type="ECO:0000256" key="2">
    <source>
        <dbReference type="ARBA" id="ARBA00005810"/>
    </source>
</evidence>
<keyword evidence="9" id="KW-0289">Folate biosynthesis</keyword>
<evidence type="ECO:0000256" key="13">
    <source>
        <dbReference type="SAM" id="MobiDB-lite"/>
    </source>
</evidence>
<dbReference type="PROSITE" id="PS00794">
    <property type="entry name" value="HPPK"/>
    <property type="match status" value="1"/>
</dbReference>
<dbReference type="EMBL" id="RBXL01000001">
    <property type="protein sequence ID" value="RKT43659.1"/>
    <property type="molecule type" value="Genomic_DNA"/>
</dbReference>
<evidence type="ECO:0000256" key="7">
    <source>
        <dbReference type="ARBA" id="ARBA00022777"/>
    </source>
</evidence>
<feature type="domain" description="7,8-dihydro-6-hydroxymethylpterin-pyrophosphokinase" evidence="14">
    <location>
        <begin position="119"/>
        <end position="130"/>
    </location>
</feature>
<name>A0A495V2W2_9GAMM</name>
<dbReference type="UniPathway" id="UPA00077">
    <property type="reaction ID" value="UER00155"/>
</dbReference>
<feature type="compositionally biased region" description="Basic and acidic residues" evidence="13">
    <location>
        <begin position="209"/>
        <end position="220"/>
    </location>
</feature>
<dbReference type="GO" id="GO:0046654">
    <property type="term" value="P:tetrahydrofolate biosynthetic process"/>
    <property type="evidence" value="ECO:0007669"/>
    <property type="project" value="UniProtKB-UniPathway"/>
</dbReference>
<evidence type="ECO:0000256" key="12">
    <source>
        <dbReference type="ARBA" id="ARBA00033413"/>
    </source>
</evidence>
<proteinExistence type="inferred from homology"/>
<evidence type="ECO:0000256" key="9">
    <source>
        <dbReference type="ARBA" id="ARBA00022909"/>
    </source>
</evidence>
<keyword evidence="7 15" id="KW-0418">Kinase</keyword>
<evidence type="ECO:0000256" key="8">
    <source>
        <dbReference type="ARBA" id="ARBA00022840"/>
    </source>
</evidence>
<dbReference type="CDD" id="cd00483">
    <property type="entry name" value="HPPK"/>
    <property type="match status" value="1"/>
</dbReference>